<dbReference type="SUPFAM" id="SSF53474">
    <property type="entry name" value="alpha/beta-Hydrolases"/>
    <property type="match status" value="1"/>
</dbReference>
<evidence type="ECO:0000256" key="1">
    <source>
        <dbReference type="SAM" id="Phobius"/>
    </source>
</evidence>
<evidence type="ECO:0000313" key="3">
    <source>
        <dbReference type="EMBL" id="MBD6616424.1"/>
    </source>
</evidence>
<name>A0AA40VQQ2_9NOST</name>
<reference evidence="3" key="1">
    <citation type="submission" date="2019-07" db="EMBL/GenBank/DDBJ databases">
        <title>Toxilogical consequences of a new and cryptic species of cyanobacteria (Komarekiella delphini-convector) recovered from the epidermis of a bottlenose dolphin and 1500 ft. in the air.</title>
        <authorList>
            <person name="Brown A.O."/>
            <person name="Dvorak P."/>
            <person name="Villanueva C.D."/>
            <person name="Foss A.J."/>
            <person name="Garvey A.D."/>
            <person name="Gibson Q.A."/>
            <person name="Johansen J.R."/>
            <person name="Casamatta D.A."/>
        </authorList>
    </citation>
    <scope>NUCLEOTIDE SEQUENCE</scope>
    <source>
        <strain evidence="3">SJRDD-AB1</strain>
    </source>
</reference>
<accession>A0AA40VQQ2</accession>
<dbReference type="Proteomes" id="UP001165986">
    <property type="component" value="Unassembled WGS sequence"/>
</dbReference>
<keyword evidence="1" id="KW-0472">Membrane</keyword>
<keyword evidence="1" id="KW-0812">Transmembrane</keyword>
<feature type="transmembrane region" description="Helical" evidence="1">
    <location>
        <begin position="172"/>
        <end position="199"/>
    </location>
</feature>
<sequence length="332" mass="37943">MSTLFALFNWKLFFLLGITAYHTIASRQEKLYTKPLGKLIDVEGHQLHLYCAGEGNTTIVLDHSLGGIEGYLLVEELAKLTRVCIYDRAGYGWSQSNWKPRTSEQIVKELHSLLIKAEIKPPYILVGNSFGTYNMRLYAHHFREEVVGMVLTDGLHEKLMLAMPISLQILKLFFSISFAIASLGATLGIVRFLGILGTFEIIKKELRQFSPTSLKIVKTSFYSAKHWLTMFREMWSLNTSSYQVQKAKNFGMIPIINIKANTFLKPSLGRLYFSIQSADKLRNKMHSNLLLLSTDCQQLLAEKSGHFVWIDQREIILQAVTQLLQKVQNIDY</sequence>
<comment type="caution">
    <text evidence="3">The sequence shown here is derived from an EMBL/GenBank/DDBJ whole genome shotgun (WGS) entry which is preliminary data.</text>
</comment>
<organism evidence="3 4">
    <name type="scientific">Komarekiella delphini-convector SJRDD-AB1</name>
    <dbReference type="NCBI Taxonomy" id="2593771"/>
    <lineage>
        <taxon>Bacteria</taxon>
        <taxon>Bacillati</taxon>
        <taxon>Cyanobacteriota</taxon>
        <taxon>Cyanophyceae</taxon>
        <taxon>Nostocales</taxon>
        <taxon>Nostocaceae</taxon>
        <taxon>Komarekiella</taxon>
        <taxon>Komarekiella delphini-convector</taxon>
    </lineage>
</organism>
<dbReference type="InterPro" id="IPR000073">
    <property type="entry name" value="AB_hydrolase_1"/>
</dbReference>
<keyword evidence="1" id="KW-1133">Transmembrane helix</keyword>
<evidence type="ECO:0000313" key="4">
    <source>
        <dbReference type="Proteomes" id="UP001165986"/>
    </source>
</evidence>
<dbReference type="Gene3D" id="3.40.50.1820">
    <property type="entry name" value="alpha/beta hydrolase"/>
    <property type="match status" value="1"/>
</dbReference>
<dbReference type="InterPro" id="IPR029058">
    <property type="entry name" value="AB_hydrolase_fold"/>
</dbReference>
<keyword evidence="3" id="KW-0378">Hydrolase</keyword>
<proteinExistence type="predicted"/>
<keyword evidence="4" id="KW-1185">Reference proteome</keyword>
<dbReference type="EMBL" id="VJXY01000010">
    <property type="protein sequence ID" value="MBD6616424.1"/>
    <property type="molecule type" value="Genomic_DNA"/>
</dbReference>
<feature type="domain" description="AB hydrolase-1" evidence="2">
    <location>
        <begin position="73"/>
        <end position="159"/>
    </location>
</feature>
<dbReference type="GO" id="GO:0016787">
    <property type="term" value="F:hydrolase activity"/>
    <property type="evidence" value="ECO:0007669"/>
    <property type="project" value="UniProtKB-KW"/>
</dbReference>
<dbReference type="AlphaFoldDB" id="A0AA40VQQ2"/>
<evidence type="ECO:0000259" key="2">
    <source>
        <dbReference type="Pfam" id="PF00561"/>
    </source>
</evidence>
<dbReference type="Pfam" id="PF00561">
    <property type="entry name" value="Abhydrolase_1"/>
    <property type="match status" value="1"/>
</dbReference>
<protein>
    <submittedName>
        <fullName evidence="3">Alpha/beta hydrolase</fullName>
    </submittedName>
</protein>
<gene>
    <name evidence="3" type="ORF">FNW02_11400</name>
</gene>